<name>A0A5E4R7N9_9NEOP</name>
<evidence type="ECO:0000313" key="2">
    <source>
        <dbReference type="EMBL" id="VVD05838.1"/>
    </source>
</evidence>
<proteinExistence type="predicted"/>
<accession>A0A5E4R7N9</accession>
<keyword evidence="1" id="KW-0472">Membrane</keyword>
<dbReference type="AlphaFoldDB" id="A0A5E4R7N9"/>
<feature type="transmembrane region" description="Helical" evidence="1">
    <location>
        <begin position="77"/>
        <end position="94"/>
    </location>
</feature>
<keyword evidence="1" id="KW-0812">Transmembrane</keyword>
<dbReference type="Proteomes" id="UP000324832">
    <property type="component" value="Unassembled WGS sequence"/>
</dbReference>
<evidence type="ECO:0000313" key="3">
    <source>
        <dbReference type="Proteomes" id="UP000324832"/>
    </source>
</evidence>
<keyword evidence="3" id="KW-1185">Reference proteome</keyword>
<organism evidence="2 3">
    <name type="scientific">Leptidea sinapis</name>
    <dbReference type="NCBI Taxonomy" id="189913"/>
    <lineage>
        <taxon>Eukaryota</taxon>
        <taxon>Metazoa</taxon>
        <taxon>Ecdysozoa</taxon>
        <taxon>Arthropoda</taxon>
        <taxon>Hexapoda</taxon>
        <taxon>Insecta</taxon>
        <taxon>Pterygota</taxon>
        <taxon>Neoptera</taxon>
        <taxon>Endopterygota</taxon>
        <taxon>Lepidoptera</taxon>
        <taxon>Glossata</taxon>
        <taxon>Ditrysia</taxon>
        <taxon>Papilionoidea</taxon>
        <taxon>Pieridae</taxon>
        <taxon>Dismorphiinae</taxon>
        <taxon>Leptidea</taxon>
    </lineage>
</organism>
<keyword evidence="1" id="KW-1133">Transmembrane helix</keyword>
<evidence type="ECO:0000256" key="1">
    <source>
        <dbReference type="SAM" id="Phobius"/>
    </source>
</evidence>
<protein>
    <submittedName>
        <fullName evidence="2">Uncharacterized protein</fullName>
    </submittedName>
</protein>
<dbReference type="EMBL" id="FZQP02007026">
    <property type="protein sequence ID" value="VVD05838.1"/>
    <property type="molecule type" value="Genomic_DNA"/>
</dbReference>
<feature type="transmembrane region" description="Helical" evidence="1">
    <location>
        <begin position="114"/>
        <end position="136"/>
    </location>
</feature>
<reference evidence="2 3" key="1">
    <citation type="submission" date="2017-07" db="EMBL/GenBank/DDBJ databases">
        <authorList>
            <person name="Talla V."/>
            <person name="Backstrom N."/>
        </authorList>
    </citation>
    <scope>NUCLEOTIDE SEQUENCE [LARGE SCALE GENOMIC DNA]</scope>
</reference>
<sequence>MHRKIALAFTISHNTPSANKVKPVIPENSRERSTANAIVIQQTILLVESRCLSFLSILICTDSVFKTAGVSVLEDGIVSMLFVVAVIFLEVSTLCEVSSSNLTQVLRSVSSFNFPLVLAVDSSTISAALLISSIIIRKLGTLNAQVEMREKFYFKEKKIVW</sequence>
<gene>
    <name evidence="2" type="ORF">LSINAPIS_LOCUS15300</name>
</gene>